<name>A0AAE2CKA3_9LAMI</name>
<proteinExistence type="predicted"/>
<reference evidence="2" key="1">
    <citation type="submission" date="2020-06" db="EMBL/GenBank/DDBJ databases">
        <authorList>
            <person name="Li T."/>
            <person name="Hu X."/>
            <person name="Zhang T."/>
            <person name="Song X."/>
            <person name="Zhang H."/>
            <person name="Dai N."/>
            <person name="Sheng W."/>
            <person name="Hou X."/>
            <person name="Wei L."/>
        </authorList>
    </citation>
    <scope>NUCLEOTIDE SEQUENCE</scope>
    <source>
        <strain evidence="2">3651</strain>
        <tissue evidence="2">Leaf</tissue>
    </source>
</reference>
<protein>
    <submittedName>
        <fullName evidence="2">Uncharacterized protein</fullName>
    </submittedName>
</protein>
<sequence>MNSVEVSALCSNATSNSNTSFGNACTRNSSPALSMSESSEPGSPTAAVPCTTPSENTTRPYRPGRPGLKLAAETARTPSRCASPLSPCSADTTRSEPEKLPKTVAPRG</sequence>
<accession>A0AAE2CKA3</accession>
<feature type="region of interest" description="Disordered" evidence="1">
    <location>
        <begin position="1"/>
        <end position="108"/>
    </location>
</feature>
<evidence type="ECO:0000256" key="1">
    <source>
        <dbReference type="SAM" id="MobiDB-lite"/>
    </source>
</evidence>
<comment type="caution">
    <text evidence="2">The sequence shown here is derived from an EMBL/GenBank/DDBJ whole genome shotgun (WGS) entry which is preliminary data.</text>
</comment>
<organism evidence="2 3">
    <name type="scientific">Sesamum alatum</name>
    <dbReference type="NCBI Taxonomy" id="300844"/>
    <lineage>
        <taxon>Eukaryota</taxon>
        <taxon>Viridiplantae</taxon>
        <taxon>Streptophyta</taxon>
        <taxon>Embryophyta</taxon>
        <taxon>Tracheophyta</taxon>
        <taxon>Spermatophyta</taxon>
        <taxon>Magnoliopsida</taxon>
        <taxon>eudicotyledons</taxon>
        <taxon>Gunneridae</taxon>
        <taxon>Pentapetalae</taxon>
        <taxon>asterids</taxon>
        <taxon>lamiids</taxon>
        <taxon>Lamiales</taxon>
        <taxon>Pedaliaceae</taxon>
        <taxon>Sesamum</taxon>
    </lineage>
</organism>
<feature type="compositionally biased region" description="Low complexity" evidence="1">
    <location>
        <begin position="29"/>
        <end position="41"/>
    </location>
</feature>
<dbReference type="EMBL" id="JACGWO010000006">
    <property type="protein sequence ID" value="KAK4425300.1"/>
    <property type="molecule type" value="Genomic_DNA"/>
</dbReference>
<keyword evidence="3" id="KW-1185">Reference proteome</keyword>
<gene>
    <name evidence="2" type="ORF">Salat_1723900</name>
</gene>
<evidence type="ECO:0000313" key="3">
    <source>
        <dbReference type="Proteomes" id="UP001293254"/>
    </source>
</evidence>
<reference evidence="2" key="2">
    <citation type="journal article" date="2024" name="Plant">
        <title>Genomic evolution and insights into agronomic trait innovations of Sesamum species.</title>
        <authorList>
            <person name="Miao H."/>
            <person name="Wang L."/>
            <person name="Qu L."/>
            <person name="Liu H."/>
            <person name="Sun Y."/>
            <person name="Le M."/>
            <person name="Wang Q."/>
            <person name="Wei S."/>
            <person name="Zheng Y."/>
            <person name="Lin W."/>
            <person name="Duan Y."/>
            <person name="Cao H."/>
            <person name="Xiong S."/>
            <person name="Wang X."/>
            <person name="Wei L."/>
            <person name="Li C."/>
            <person name="Ma Q."/>
            <person name="Ju M."/>
            <person name="Zhao R."/>
            <person name="Li G."/>
            <person name="Mu C."/>
            <person name="Tian Q."/>
            <person name="Mei H."/>
            <person name="Zhang T."/>
            <person name="Gao T."/>
            <person name="Zhang H."/>
        </authorList>
    </citation>
    <scope>NUCLEOTIDE SEQUENCE</scope>
    <source>
        <strain evidence="2">3651</strain>
    </source>
</reference>
<feature type="compositionally biased region" description="Polar residues" evidence="1">
    <location>
        <begin position="1"/>
        <end position="28"/>
    </location>
</feature>
<dbReference type="AlphaFoldDB" id="A0AAE2CKA3"/>
<dbReference type="Proteomes" id="UP001293254">
    <property type="component" value="Unassembled WGS sequence"/>
</dbReference>
<evidence type="ECO:0000313" key="2">
    <source>
        <dbReference type="EMBL" id="KAK4425300.1"/>
    </source>
</evidence>